<evidence type="ECO:0000256" key="3">
    <source>
        <dbReference type="SAM" id="SignalP"/>
    </source>
</evidence>
<evidence type="ECO:0000313" key="4">
    <source>
        <dbReference type="Ensembl" id="ENSSRHP00000094708.1"/>
    </source>
</evidence>
<name>A0A673MWB9_9TELE</name>
<proteinExistence type="inferred from homology"/>
<keyword evidence="3" id="KW-0732">Signal</keyword>
<feature type="region of interest" description="Disordered" evidence="2">
    <location>
        <begin position="24"/>
        <end position="79"/>
    </location>
</feature>
<dbReference type="Proteomes" id="UP000472270">
    <property type="component" value="Unassembled WGS sequence"/>
</dbReference>
<keyword evidence="5" id="KW-1185">Reference proteome</keyword>
<evidence type="ECO:0000256" key="2">
    <source>
        <dbReference type="SAM" id="MobiDB-lite"/>
    </source>
</evidence>
<dbReference type="AlphaFoldDB" id="A0A673MWB9"/>
<feature type="chain" id="PRO_5025534783" evidence="3">
    <location>
        <begin position="19"/>
        <end position="417"/>
    </location>
</feature>
<dbReference type="InterPro" id="IPR004963">
    <property type="entry name" value="PAE/NOTUM"/>
</dbReference>
<accession>A0A673MWB9</accession>
<dbReference type="GO" id="GO:1990699">
    <property type="term" value="F:palmitoleyl hydrolase activity"/>
    <property type="evidence" value="ECO:0007669"/>
    <property type="project" value="TreeGrafter"/>
</dbReference>
<reference evidence="4" key="1">
    <citation type="submission" date="2025-08" db="UniProtKB">
        <authorList>
            <consortium name="Ensembl"/>
        </authorList>
    </citation>
    <scope>IDENTIFICATION</scope>
</reference>
<dbReference type="Ensembl" id="ENSSRHT00000097274.1">
    <property type="protein sequence ID" value="ENSSRHP00000094708.1"/>
    <property type="gene ID" value="ENSSRHG00000046601.1"/>
</dbReference>
<comment type="similarity">
    <text evidence="1">Belongs to the pectinacetylesterase family. Notum subfamily.</text>
</comment>
<reference evidence="4" key="2">
    <citation type="submission" date="2025-09" db="UniProtKB">
        <authorList>
            <consortium name="Ensembl"/>
        </authorList>
    </citation>
    <scope>IDENTIFICATION</scope>
</reference>
<gene>
    <name evidence="4" type="primary">LOC107740593</name>
</gene>
<sequence>MNILCHVMFLLLLGVISCQNNNRNAKSGGKPAKKPNSQAKETTQHGPEDDPNPALAGAGDSSKETNSGGRGTAQQSASVNKPVDEMKLHFLKNTLVTCNDGTAAGFYLKEFSGSKRWLIFLEGEYLKRTNLLYMQACQGGKTSSEDSSNLFFLFISAGGTGVLLNIDKVSSLLEQLGADAQVRGLVDSGWFLESKQQKAPDCPDSASCTPVDAIKKGIRLWSGVVPEKCKQQYKRGEEWQCFFGHKLYSYITAPLFVVQWLFDEEQLRVENIYMGGQSLSEQQWTYMQNLGKEFKNSLKDVTAVFAPSCLSHTLITKSNWMDFQIKGTSLSRALQCWDRSLQEANKNSKTPLKGCPFHLIDNCQWPQCNPTCPALIDQATQQEMTLLQALTSMGLDLQKLGLDVSGDISASMVSSGG</sequence>
<feature type="compositionally biased region" description="Polar residues" evidence="2">
    <location>
        <begin position="64"/>
        <end position="79"/>
    </location>
</feature>
<dbReference type="GO" id="GO:0090090">
    <property type="term" value="P:negative regulation of canonical Wnt signaling pathway"/>
    <property type="evidence" value="ECO:0007669"/>
    <property type="project" value="TreeGrafter"/>
</dbReference>
<evidence type="ECO:0000313" key="5">
    <source>
        <dbReference type="Proteomes" id="UP000472270"/>
    </source>
</evidence>
<evidence type="ECO:0000256" key="1">
    <source>
        <dbReference type="ARBA" id="ARBA00010213"/>
    </source>
</evidence>
<dbReference type="Pfam" id="PF03283">
    <property type="entry name" value="PAE"/>
    <property type="match status" value="2"/>
</dbReference>
<feature type="signal peptide" evidence="3">
    <location>
        <begin position="1"/>
        <end position="18"/>
    </location>
</feature>
<dbReference type="PANTHER" id="PTHR21562:SF10">
    <property type="entry name" value="CARBOXYLESTERASE NOTUM2"/>
    <property type="match status" value="1"/>
</dbReference>
<dbReference type="PANTHER" id="PTHR21562">
    <property type="entry name" value="NOTUM-RELATED"/>
    <property type="match status" value="1"/>
</dbReference>
<protein>
    <submittedName>
        <fullName evidence="4">Carboxylesterase notum2-like</fullName>
    </submittedName>
</protein>
<organism evidence="4 5">
    <name type="scientific">Sinocyclocheilus rhinocerous</name>
    <dbReference type="NCBI Taxonomy" id="307959"/>
    <lineage>
        <taxon>Eukaryota</taxon>
        <taxon>Metazoa</taxon>
        <taxon>Chordata</taxon>
        <taxon>Craniata</taxon>
        <taxon>Vertebrata</taxon>
        <taxon>Euteleostomi</taxon>
        <taxon>Actinopterygii</taxon>
        <taxon>Neopterygii</taxon>
        <taxon>Teleostei</taxon>
        <taxon>Ostariophysi</taxon>
        <taxon>Cypriniformes</taxon>
        <taxon>Cyprinidae</taxon>
        <taxon>Cyprininae</taxon>
        <taxon>Sinocyclocheilus</taxon>
    </lineage>
</organism>